<keyword evidence="1" id="KW-0378">Hydrolase</keyword>
<dbReference type="PANTHER" id="PTHR45648:SF22">
    <property type="entry name" value="GDSL LIPASE_ACYLHYDROLASE FAMILY PROTEIN (AFU_ORTHOLOGUE AFUA_4G14700)"/>
    <property type="match status" value="1"/>
</dbReference>
<evidence type="ECO:0000313" key="2">
    <source>
        <dbReference type="EMBL" id="KAK4157347.1"/>
    </source>
</evidence>
<reference evidence="2" key="2">
    <citation type="submission" date="2023-05" db="EMBL/GenBank/DDBJ databases">
        <authorList>
            <consortium name="Lawrence Berkeley National Laboratory"/>
            <person name="Steindorff A."/>
            <person name="Hensen N."/>
            <person name="Bonometti L."/>
            <person name="Westerberg I."/>
            <person name="Brannstrom I.O."/>
            <person name="Guillou S."/>
            <person name="Cros-Aarteil S."/>
            <person name="Calhoun S."/>
            <person name="Haridas S."/>
            <person name="Kuo A."/>
            <person name="Mondo S."/>
            <person name="Pangilinan J."/>
            <person name="Riley R."/>
            <person name="Labutti K."/>
            <person name="Andreopoulos B."/>
            <person name="Lipzen A."/>
            <person name="Chen C."/>
            <person name="Yanf M."/>
            <person name="Daum C."/>
            <person name="Ng V."/>
            <person name="Clum A."/>
            <person name="Ohm R."/>
            <person name="Martin F."/>
            <person name="Silar P."/>
            <person name="Natvig D."/>
            <person name="Lalanne C."/>
            <person name="Gautier V."/>
            <person name="Ament-Velasquez S.L."/>
            <person name="Kruys A."/>
            <person name="Hutchinson M.I."/>
            <person name="Powell A.J."/>
            <person name="Barry K."/>
            <person name="Miller A.N."/>
            <person name="Grigoriev I.V."/>
            <person name="Debuchy R."/>
            <person name="Gladieux P."/>
            <person name="Thoren M.H."/>
            <person name="Johannesson H."/>
        </authorList>
    </citation>
    <scope>NUCLEOTIDE SEQUENCE</scope>
    <source>
        <strain evidence="2">CBS 538.74</strain>
    </source>
</reference>
<organism evidence="2 3">
    <name type="scientific">Chaetomidium leptoderma</name>
    <dbReference type="NCBI Taxonomy" id="669021"/>
    <lineage>
        <taxon>Eukaryota</taxon>
        <taxon>Fungi</taxon>
        <taxon>Dikarya</taxon>
        <taxon>Ascomycota</taxon>
        <taxon>Pezizomycotina</taxon>
        <taxon>Sordariomycetes</taxon>
        <taxon>Sordariomycetidae</taxon>
        <taxon>Sordariales</taxon>
        <taxon>Chaetomiaceae</taxon>
        <taxon>Chaetomidium</taxon>
    </lineage>
</organism>
<gene>
    <name evidence="2" type="ORF">C8A00DRAFT_29775</name>
</gene>
<evidence type="ECO:0000313" key="3">
    <source>
        <dbReference type="Proteomes" id="UP001302745"/>
    </source>
</evidence>
<dbReference type="InterPro" id="IPR036514">
    <property type="entry name" value="SGNH_hydro_sf"/>
</dbReference>
<evidence type="ECO:0000256" key="1">
    <source>
        <dbReference type="ARBA" id="ARBA00022801"/>
    </source>
</evidence>
<dbReference type="Pfam" id="PF00657">
    <property type="entry name" value="Lipase_GDSL"/>
    <property type="match status" value="1"/>
</dbReference>
<dbReference type="EMBL" id="MU856852">
    <property type="protein sequence ID" value="KAK4157347.1"/>
    <property type="molecule type" value="Genomic_DNA"/>
</dbReference>
<accession>A0AAN6VU50</accession>
<dbReference type="Proteomes" id="UP001302745">
    <property type="component" value="Unassembled WGS sequence"/>
</dbReference>
<dbReference type="InterPro" id="IPR001087">
    <property type="entry name" value="GDSL"/>
</dbReference>
<name>A0AAN6VU50_9PEZI</name>
<proteinExistence type="predicted"/>
<dbReference type="Gene3D" id="3.40.50.1110">
    <property type="entry name" value="SGNH hydrolase"/>
    <property type="match status" value="1"/>
</dbReference>
<dbReference type="AlphaFoldDB" id="A0AAN6VU50"/>
<dbReference type="GO" id="GO:0016788">
    <property type="term" value="F:hydrolase activity, acting on ester bonds"/>
    <property type="evidence" value="ECO:0007669"/>
    <property type="project" value="InterPro"/>
</dbReference>
<comment type="caution">
    <text evidence="2">The sequence shown here is derived from an EMBL/GenBank/DDBJ whole genome shotgun (WGS) entry which is preliminary data.</text>
</comment>
<dbReference type="PANTHER" id="PTHR45648">
    <property type="entry name" value="GDSL LIPASE/ACYLHYDROLASE FAMILY PROTEIN (AFU_ORTHOLOGUE AFUA_4G14700)"/>
    <property type="match status" value="1"/>
</dbReference>
<sequence length="342" mass="37506">MRLPWILAGASVVLAKPNKGGFETLVTFGDSYTDNGRLGYYINNGGKAPPPGKMHDASTTTASGGLSWAQFAAQGAGATLMDYAVGGAVCSNLIVSRDFAYINRTFPAILDDEMPSFQADVAFKTLYPRRNADNTVYAVWIGTNDLGFDAFLSDSQTPGKTISDFVGCVFSVFDHIYKTGGRRFVLLNTAPLELTPLYAHPDNGGTLDSQFWTTKSQYNMTEYGQKIREYSTSVNTMYEYGVPVMVALKNRWPKATVDLFDIHSLLLDMHSKPAKFLDAPHNATGYYHHCPPAGSPCVDQPGSLDGYMWYDELHPSTKTSSIIAQNFLDVAAGKSKYGTRYH</sequence>
<dbReference type="SUPFAM" id="SSF52266">
    <property type="entry name" value="SGNH hydrolase"/>
    <property type="match status" value="1"/>
</dbReference>
<keyword evidence="3" id="KW-1185">Reference proteome</keyword>
<dbReference type="InterPro" id="IPR051058">
    <property type="entry name" value="GDSL_Est/Lipase"/>
</dbReference>
<reference evidence="2" key="1">
    <citation type="journal article" date="2023" name="Mol. Phylogenet. Evol.">
        <title>Genome-scale phylogeny and comparative genomics of the fungal order Sordariales.</title>
        <authorList>
            <person name="Hensen N."/>
            <person name="Bonometti L."/>
            <person name="Westerberg I."/>
            <person name="Brannstrom I.O."/>
            <person name="Guillou S."/>
            <person name="Cros-Aarteil S."/>
            <person name="Calhoun S."/>
            <person name="Haridas S."/>
            <person name="Kuo A."/>
            <person name="Mondo S."/>
            <person name="Pangilinan J."/>
            <person name="Riley R."/>
            <person name="LaButti K."/>
            <person name="Andreopoulos B."/>
            <person name="Lipzen A."/>
            <person name="Chen C."/>
            <person name="Yan M."/>
            <person name="Daum C."/>
            <person name="Ng V."/>
            <person name="Clum A."/>
            <person name="Steindorff A."/>
            <person name="Ohm R.A."/>
            <person name="Martin F."/>
            <person name="Silar P."/>
            <person name="Natvig D.O."/>
            <person name="Lalanne C."/>
            <person name="Gautier V."/>
            <person name="Ament-Velasquez S.L."/>
            <person name="Kruys A."/>
            <person name="Hutchinson M.I."/>
            <person name="Powell A.J."/>
            <person name="Barry K."/>
            <person name="Miller A.N."/>
            <person name="Grigoriev I.V."/>
            <person name="Debuchy R."/>
            <person name="Gladieux P."/>
            <person name="Hiltunen Thoren M."/>
            <person name="Johannesson H."/>
        </authorList>
    </citation>
    <scope>NUCLEOTIDE SEQUENCE</scope>
    <source>
        <strain evidence="2">CBS 538.74</strain>
    </source>
</reference>
<dbReference type="CDD" id="cd01846">
    <property type="entry name" value="fatty_acyltransferase_like"/>
    <property type="match status" value="1"/>
</dbReference>
<evidence type="ECO:0008006" key="4">
    <source>
        <dbReference type="Google" id="ProtNLM"/>
    </source>
</evidence>
<protein>
    <recommendedName>
        <fullName evidence="4">Acetyl esterase</fullName>
    </recommendedName>
</protein>